<proteinExistence type="predicted"/>
<dbReference type="AlphaFoldDB" id="A0A3B0R8N4"/>
<reference evidence="1" key="1">
    <citation type="submission" date="2018-06" db="EMBL/GenBank/DDBJ databases">
        <authorList>
            <person name="Zhirakovskaya E."/>
        </authorList>
    </citation>
    <scope>NUCLEOTIDE SEQUENCE</scope>
</reference>
<gene>
    <name evidence="1" type="ORF">MNBD_ALPHA02-1045</name>
</gene>
<evidence type="ECO:0000313" key="1">
    <source>
        <dbReference type="EMBL" id="VAV88559.1"/>
    </source>
</evidence>
<name>A0A3B0R8N4_9ZZZZ</name>
<organism evidence="1">
    <name type="scientific">hydrothermal vent metagenome</name>
    <dbReference type="NCBI Taxonomy" id="652676"/>
    <lineage>
        <taxon>unclassified sequences</taxon>
        <taxon>metagenomes</taxon>
        <taxon>ecological metagenomes</taxon>
    </lineage>
</organism>
<protein>
    <submittedName>
        <fullName evidence="1">Uncharacterized protein</fullName>
    </submittedName>
</protein>
<dbReference type="EMBL" id="UOED01000034">
    <property type="protein sequence ID" value="VAV88559.1"/>
    <property type="molecule type" value="Genomic_DNA"/>
</dbReference>
<accession>A0A3B0R8N4</accession>
<sequence>MNINMYLGRILLVISLFVLTSCAKRNDDGNAALNADDLWDWMAAEKTKPLPENDQVGNSDVMNTDKSPAPYIGLQNDRSLEHQLHVLQYSKKKYDTISTALETSIRNLENDDKNGAEQRALWRTVQLYLSRLSNLKNEIHQAMTGYAGKFKSGEKIPPQDIILFEDNVRLMAEITEHISRTRNSLNKFTQNE</sequence>